<name>A0A9R1CR17_9EURY</name>
<evidence type="ECO:0000313" key="3">
    <source>
        <dbReference type="Proteomes" id="UP001139494"/>
    </source>
</evidence>
<evidence type="ECO:0000256" key="1">
    <source>
        <dbReference type="SAM" id="MobiDB-lite"/>
    </source>
</evidence>
<feature type="region of interest" description="Disordered" evidence="1">
    <location>
        <begin position="1"/>
        <end position="107"/>
    </location>
</feature>
<dbReference type="Pfam" id="PF24332">
    <property type="entry name" value="DUF7500"/>
    <property type="match status" value="1"/>
</dbReference>
<proteinExistence type="predicted"/>
<evidence type="ECO:0008006" key="4">
    <source>
        <dbReference type="Google" id="ProtNLM"/>
    </source>
</evidence>
<evidence type="ECO:0000313" key="2">
    <source>
        <dbReference type="EMBL" id="MCQ4332375.1"/>
    </source>
</evidence>
<reference evidence="2" key="1">
    <citation type="journal article" date="2023" name="Front. Microbiol.">
        <title>Genomic-based phylogenetic and metabolic analyses of the genus Natronomonas, and description of Natronomonas aquatica sp. nov.</title>
        <authorList>
            <person name="Garcia-Roldan A."/>
            <person name="Duran-Viseras A."/>
            <person name="de la Haba R.R."/>
            <person name="Corral P."/>
            <person name="Sanchez-Porro C."/>
            <person name="Ventosa A."/>
        </authorList>
    </citation>
    <scope>NUCLEOTIDE SEQUENCE</scope>
    <source>
        <strain evidence="2">F2-12</strain>
    </source>
</reference>
<comment type="caution">
    <text evidence="2">The sequence shown here is derived from an EMBL/GenBank/DDBJ whole genome shotgun (WGS) entry which is preliminary data.</text>
</comment>
<feature type="compositionally biased region" description="Acidic residues" evidence="1">
    <location>
        <begin position="15"/>
        <end position="28"/>
    </location>
</feature>
<accession>A0A9R1CR17</accession>
<feature type="compositionally biased region" description="Basic and acidic residues" evidence="1">
    <location>
        <begin position="1"/>
        <end position="14"/>
    </location>
</feature>
<feature type="compositionally biased region" description="Pro residues" evidence="1">
    <location>
        <begin position="62"/>
        <end position="73"/>
    </location>
</feature>
<feature type="compositionally biased region" description="Acidic residues" evidence="1">
    <location>
        <begin position="37"/>
        <end position="51"/>
    </location>
</feature>
<dbReference type="Proteomes" id="UP001139494">
    <property type="component" value="Unassembled WGS sequence"/>
</dbReference>
<sequence>MTQDRPDDHDRDGEYVDPEVPTEPDAADEGGKVLSPEELDISDSEYVEPLDDEGRYVVSPGGGPPNVPDPTPESDPADGDGGRRRAPSGSEASGGDRQPQRARSPEAARTLLSEELGRSNARYGIDIVARFDGDPVRHRTASDDVIATFENLVQWYARHVTDGTPADEVIDILLRESGLAETETPNLAKLLEAHDLDRSDSIADLVAAIRKESARD</sequence>
<protein>
    <recommendedName>
        <fullName evidence="4">Flagella cluster protein</fullName>
    </recommendedName>
</protein>
<gene>
    <name evidence="2" type="ORF">KM295_02510</name>
</gene>
<dbReference type="AlphaFoldDB" id="A0A9R1CR17"/>
<keyword evidence="3" id="KW-1185">Reference proteome</keyword>
<dbReference type="InterPro" id="IPR055923">
    <property type="entry name" value="DUF7500"/>
</dbReference>
<organism evidence="2 3">
    <name type="scientific">Natronomonas aquatica</name>
    <dbReference type="NCBI Taxonomy" id="2841590"/>
    <lineage>
        <taxon>Archaea</taxon>
        <taxon>Methanobacteriati</taxon>
        <taxon>Methanobacteriota</taxon>
        <taxon>Stenosarchaea group</taxon>
        <taxon>Halobacteria</taxon>
        <taxon>Halobacteriales</taxon>
        <taxon>Natronomonadaceae</taxon>
        <taxon>Natronomonas</taxon>
    </lineage>
</organism>
<dbReference type="EMBL" id="JAHLKM010000002">
    <property type="protein sequence ID" value="MCQ4332375.1"/>
    <property type="molecule type" value="Genomic_DNA"/>
</dbReference>
<dbReference type="RefSeq" id="WP_256028298.1">
    <property type="nucleotide sequence ID" value="NZ_JAHLKM010000002.1"/>
</dbReference>